<organism evidence="1 2">
    <name type="scientific">Gordonia sputi NBRC 100414</name>
    <dbReference type="NCBI Taxonomy" id="1089453"/>
    <lineage>
        <taxon>Bacteria</taxon>
        <taxon>Bacillati</taxon>
        <taxon>Actinomycetota</taxon>
        <taxon>Actinomycetes</taxon>
        <taxon>Mycobacteriales</taxon>
        <taxon>Gordoniaceae</taxon>
        <taxon>Gordonia</taxon>
    </lineage>
</organism>
<dbReference type="EMBL" id="BAFC01000083">
    <property type="protein sequence ID" value="GAB39935.1"/>
    <property type="molecule type" value="Genomic_DNA"/>
</dbReference>
<comment type="caution">
    <text evidence="1">The sequence shown here is derived from an EMBL/GenBank/DDBJ whole genome shotgun (WGS) entry which is preliminary data.</text>
</comment>
<dbReference type="Proteomes" id="UP000005845">
    <property type="component" value="Unassembled WGS sequence"/>
</dbReference>
<accession>H5U2H7</accession>
<sequence>MTMAHATPSPVELSNPVLSPDVLSPDVLSPAVLSPDVWQARRADHEARVEELVGPYLRSRAQGEKHPVLDFLFTYYSARPSHIRRWHPGYGVVLAAPGTTGDRGQARVLEELSTLRGYTRTPGGGVTVDPAFLTERRGALLATCALLDATASRPARLGCFGLHEWAMVYRTDAPRHSVPLRLGPAATDAVVESMPLRCTHFDAFRFFTDAARPRNESTLSRQTQIEHEQPGCLHATMDLYRACINLAPLIPAELTLAAFELALTARELDMRASPYDLRDLGYAPVEIETPAGRAEYVREQSAIADRGAELRGTLRSHLGVLLDAC</sequence>
<evidence type="ECO:0000313" key="1">
    <source>
        <dbReference type="EMBL" id="GAB39935.1"/>
    </source>
</evidence>
<dbReference type="AlphaFoldDB" id="H5U2H7"/>
<keyword evidence="2" id="KW-1185">Reference proteome</keyword>
<reference evidence="1 2" key="1">
    <citation type="submission" date="2012-02" db="EMBL/GenBank/DDBJ databases">
        <title>Whole genome shotgun sequence of Gordonia sputi NBRC 100414.</title>
        <authorList>
            <person name="Yoshida I."/>
            <person name="Hosoyama A."/>
            <person name="Tsuchikane K."/>
            <person name="Katsumata H."/>
            <person name="Yamazaki S."/>
            <person name="Fujita N."/>
        </authorList>
    </citation>
    <scope>NUCLEOTIDE SEQUENCE [LARGE SCALE GENOMIC DNA]</scope>
    <source>
        <strain evidence="1 2">NBRC 100414</strain>
    </source>
</reference>
<evidence type="ECO:0000313" key="2">
    <source>
        <dbReference type="Proteomes" id="UP000005845"/>
    </source>
</evidence>
<gene>
    <name evidence="1" type="ORF">GOSPT_085_00530</name>
</gene>
<name>H5U2H7_9ACTN</name>
<dbReference type="RefSeq" id="WP_005206860.1">
    <property type="nucleotide sequence ID" value="NZ_BAFC01000083.1"/>
</dbReference>
<dbReference type="eggNOG" id="ENOG502Z7SZ">
    <property type="taxonomic scope" value="Bacteria"/>
</dbReference>
<protein>
    <recommendedName>
        <fullName evidence="3">3-methyladenine DNA glycosylase</fullName>
    </recommendedName>
</protein>
<evidence type="ECO:0008006" key="3">
    <source>
        <dbReference type="Google" id="ProtNLM"/>
    </source>
</evidence>
<proteinExistence type="predicted"/>